<evidence type="ECO:0000313" key="2">
    <source>
        <dbReference type="EMBL" id="MBC3766469.1"/>
    </source>
</evidence>
<name>A0A8J6IUA8_9ALTE</name>
<dbReference type="EMBL" id="JACNEP010000007">
    <property type="protein sequence ID" value="MBC3766469.1"/>
    <property type="molecule type" value="Genomic_DNA"/>
</dbReference>
<accession>A0A8J6IUA8</accession>
<reference evidence="2" key="1">
    <citation type="journal article" date="2018" name="Int. J. Syst. Evol. Microbiol.">
        <title>Neptunicella marina gen. nov., sp. nov., isolated from surface seawater.</title>
        <authorList>
            <person name="Liu X."/>
            <person name="Lai Q."/>
            <person name="Du Y."/>
            <person name="Zhang X."/>
            <person name="Liu Z."/>
            <person name="Sun F."/>
            <person name="Shao Z."/>
        </authorList>
    </citation>
    <scope>NUCLEOTIDE SEQUENCE</scope>
    <source>
        <strain evidence="2">S27-2</strain>
    </source>
</reference>
<dbReference type="RefSeq" id="WP_186506986.1">
    <property type="nucleotide sequence ID" value="NZ_JACNEP010000007.1"/>
</dbReference>
<protein>
    <recommendedName>
        <fullName evidence="4">Lipoprotein</fullName>
    </recommendedName>
</protein>
<gene>
    <name evidence="2" type="ORF">H8B19_11325</name>
</gene>
<dbReference type="AlphaFoldDB" id="A0A8J6IUA8"/>
<evidence type="ECO:0000256" key="1">
    <source>
        <dbReference type="SAM" id="SignalP"/>
    </source>
</evidence>
<keyword evidence="1" id="KW-0732">Signal</keyword>
<feature type="signal peptide" evidence="1">
    <location>
        <begin position="1"/>
        <end position="17"/>
    </location>
</feature>
<proteinExistence type="predicted"/>
<organism evidence="2 3">
    <name type="scientific">Neptunicella marina</name>
    <dbReference type="NCBI Taxonomy" id="2125989"/>
    <lineage>
        <taxon>Bacteria</taxon>
        <taxon>Pseudomonadati</taxon>
        <taxon>Pseudomonadota</taxon>
        <taxon>Gammaproteobacteria</taxon>
        <taxon>Alteromonadales</taxon>
        <taxon>Alteromonadaceae</taxon>
        <taxon>Neptunicella</taxon>
    </lineage>
</organism>
<evidence type="ECO:0000313" key="3">
    <source>
        <dbReference type="Proteomes" id="UP000601768"/>
    </source>
</evidence>
<keyword evidence="3" id="KW-1185">Reference proteome</keyword>
<sequence>MRRFLILLLIISSKTFACGEETKEFSPFALKFEDQQTSQQELQVFEILSPVKKGDEFLSSVTARLEGEFEVNLDIREDFSYIGNYYRSFISIPNKYIDKVEVVLSYNTTKKDRSTMLFCANWKIYKLRELLSFEAANEAPPPTSPPPPNADDY</sequence>
<evidence type="ECO:0008006" key="4">
    <source>
        <dbReference type="Google" id="ProtNLM"/>
    </source>
</evidence>
<comment type="caution">
    <text evidence="2">The sequence shown here is derived from an EMBL/GenBank/DDBJ whole genome shotgun (WGS) entry which is preliminary data.</text>
</comment>
<feature type="chain" id="PRO_5035187501" description="Lipoprotein" evidence="1">
    <location>
        <begin position="18"/>
        <end position="153"/>
    </location>
</feature>
<reference evidence="2" key="2">
    <citation type="submission" date="2020-08" db="EMBL/GenBank/DDBJ databases">
        <authorList>
            <person name="Lai Q."/>
        </authorList>
    </citation>
    <scope>NUCLEOTIDE SEQUENCE</scope>
    <source>
        <strain evidence="2">S27-2</strain>
    </source>
</reference>
<dbReference type="Proteomes" id="UP000601768">
    <property type="component" value="Unassembled WGS sequence"/>
</dbReference>